<reference evidence="1" key="1">
    <citation type="journal article" date="2023" name="Plant J.">
        <title>The genome of the king protea, Protea cynaroides.</title>
        <authorList>
            <person name="Chang J."/>
            <person name="Duong T.A."/>
            <person name="Schoeman C."/>
            <person name="Ma X."/>
            <person name="Roodt D."/>
            <person name="Barker N."/>
            <person name="Li Z."/>
            <person name="Van de Peer Y."/>
            <person name="Mizrachi E."/>
        </authorList>
    </citation>
    <scope>NUCLEOTIDE SEQUENCE</scope>
    <source>
        <tissue evidence="1">Young leaves</tissue>
    </source>
</reference>
<protein>
    <submittedName>
        <fullName evidence="1">Uncharacterized protein</fullName>
    </submittedName>
</protein>
<dbReference type="OrthoDB" id="66620at2759"/>
<keyword evidence="2" id="KW-1185">Reference proteome</keyword>
<proteinExistence type="predicted"/>
<gene>
    <name evidence="1" type="ORF">NE237_012525</name>
</gene>
<name>A0A9Q0JY34_9MAGN</name>
<comment type="caution">
    <text evidence="1">The sequence shown here is derived from an EMBL/GenBank/DDBJ whole genome shotgun (WGS) entry which is preliminary data.</text>
</comment>
<dbReference type="AlphaFoldDB" id="A0A9Q0JY34"/>
<accession>A0A9Q0JY34</accession>
<dbReference type="Proteomes" id="UP001141806">
    <property type="component" value="Unassembled WGS sequence"/>
</dbReference>
<evidence type="ECO:0000313" key="2">
    <source>
        <dbReference type="Proteomes" id="UP001141806"/>
    </source>
</evidence>
<organism evidence="1 2">
    <name type="scientific">Protea cynaroides</name>
    <dbReference type="NCBI Taxonomy" id="273540"/>
    <lineage>
        <taxon>Eukaryota</taxon>
        <taxon>Viridiplantae</taxon>
        <taxon>Streptophyta</taxon>
        <taxon>Embryophyta</taxon>
        <taxon>Tracheophyta</taxon>
        <taxon>Spermatophyta</taxon>
        <taxon>Magnoliopsida</taxon>
        <taxon>Proteales</taxon>
        <taxon>Proteaceae</taxon>
        <taxon>Protea</taxon>
    </lineage>
</organism>
<sequence length="109" mass="12755">MEQLHKHLRTALINVEQIPTKQGSGSEKELNRLLKGLGCTHKKADSLLRWAVLNTILVLPHHENARSKRVHMESQFRPKSQNTYHDKLDFKFLGNIRGKEWRNDRSSFN</sequence>
<dbReference type="EMBL" id="JAMYWD010000011">
    <property type="protein sequence ID" value="KAJ4955742.1"/>
    <property type="molecule type" value="Genomic_DNA"/>
</dbReference>
<evidence type="ECO:0000313" key="1">
    <source>
        <dbReference type="EMBL" id="KAJ4955742.1"/>
    </source>
</evidence>